<gene>
    <name evidence="2" type="ORF">BS50DRAFT_570116</name>
</gene>
<dbReference type="STRING" id="1448308.A0A2T2NYS2"/>
<accession>A0A2T2NYS2</accession>
<feature type="region of interest" description="Disordered" evidence="1">
    <location>
        <begin position="1"/>
        <end position="34"/>
    </location>
</feature>
<protein>
    <submittedName>
        <fullName evidence="2">Uncharacterized protein</fullName>
    </submittedName>
</protein>
<dbReference type="OrthoDB" id="3783451at2759"/>
<dbReference type="AlphaFoldDB" id="A0A2T2NYS2"/>
<sequence length="217" mass="24208">MPIPDPIPFSGRPDQVNPGAIPPHFLTTQPQSAPPTQYASQIEVRPVFDRLKWSILDPLSGAQIVGVDAQGEPQLQPFFEGPESASAEEPATEPPNARLHIVIEPLNSWHQWRDKKHLKPASGLIEHTGGRPISVKQFMQAIRDYAAPMRKLLCQSMDIDSLSDIPRAKFYFDLIMGGGSKDPQRPFPQLQVHVLKHPTGEGDRSDLDWKSLNNRFG</sequence>
<dbReference type="EMBL" id="KZ678131">
    <property type="protein sequence ID" value="PSN70570.1"/>
    <property type="molecule type" value="Genomic_DNA"/>
</dbReference>
<proteinExistence type="predicted"/>
<evidence type="ECO:0000313" key="3">
    <source>
        <dbReference type="Proteomes" id="UP000240883"/>
    </source>
</evidence>
<organism evidence="2 3">
    <name type="scientific">Corynespora cassiicola Philippines</name>
    <dbReference type="NCBI Taxonomy" id="1448308"/>
    <lineage>
        <taxon>Eukaryota</taxon>
        <taxon>Fungi</taxon>
        <taxon>Dikarya</taxon>
        <taxon>Ascomycota</taxon>
        <taxon>Pezizomycotina</taxon>
        <taxon>Dothideomycetes</taxon>
        <taxon>Pleosporomycetidae</taxon>
        <taxon>Pleosporales</taxon>
        <taxon>Corynesporascaceae</taxon>
        <taxon>Corynespora</taxon>
    </lineage>
</organism>
<evidence type="ECO:0000313" key="2">
    <source>
        <dbReference type="EMBL" id="PSN70570.1"/>
    </source>
</evidence>
<name>A0A2T2NYS2_CORCC</name>
<evidence type="ECO:0000256" key="1">
    <source>
        <dbReference type="SAM" id="MobiDB-lite"/>
    </source>
</evidence>
<keyword evidence="3" id="KW-1185">Reference proteome</keyword>
<dbReference type="Proteomes" id="UP000240883">
    <property type="component" value="Unassembled WGS sequence"/>
</dbReference>
<reference evidence="2 3" key="1">
    <citation type="journal article" date="2018" name="Front. Microbiol.">
        <title>Genome-Wide Analysis of Corynespora cassiicola Leaf Fall Disease Putative Effectors.</title>
        <authorList>
            <person name="Lopez D."/>
            <person name="Ribeiro S."/>
            <person name="Label P."/>
            <person name="Fumanal B."/>
            <person name="Venisse J.S."/>
            <person name="Kohler A."/>
            <person name="de Oliveira R.R."/>
            <person name="Labutti K."/>
            <person name="Lipzen A."/>
            <person name="Lail K."/>
            <person name="Bauer D."/>
            <person name="Ohm R.A."/>
            <person name="Barry K.W."/>
            <person name="Spatafora J."/>
            <person name="Grigoriev I.V."/>
            <person name="Martin F.M."/>
            <person name="Pujade-Renaud V."/>
        </authorList>
    </citation>
    <scope>NUCLEOTIDE SEQUENCE [LARGE SCALE GENOMIC DNA]</scope>
    <source>
        <strain evidence="2 3">Philippines</strain>
    </source>
</reference>